<dbReference type="EMBL" id="CACTIH010002060">
    <property type="protein sequence ID" value="CAA2972643.1"/>
    <property type="molecule type" value="Genomic_DNA"/>
</dbReference>
<feature type="non-terminal residue" evidence="2">
    <location>
        <position position="80"/>
    </location>
</feature>
<keyword evidence="1" id="KW-1133">Transmembrane helix</keyword>
<dbReference type="Gramene" id="OE9A067228T1">
    <property type="protein sequence ID" value="OE9A067228C1"/>
    <property type="gene ID" value="OE9A067228"/>
</dbReference>
<gene>
    <name evidence="2" type="ORF">OLEA9_A067228</name>
</gene>
<protein>
    <submittedName>
        <fullName evidence="2">Uncharacterized protein</fullName>
    </submittedName>
</protein>
<reference evidence="2 3" key="1">
    <citation type="submission" date="2019-12" db="EMBL/GenBank/DDBJ databases">
        <authorList>
            <person name="Alioto T."/>
            <person name="Alioto T."/>
            <person name="Gomez Garrido J."/>
        </authorList>
    </citation>
    <scope>NUCLEOTIDE SEQUENCE [LARGE SCALE GENOMIC DNA]</scope>
</reference>
<proteinExistence type="predicted"/>
<feature type="transmembrane region" description="Helical" evidence="1">
    <location>
        <begin position="12"/>
        <end position="33"/>
    </location>
</feature>
<evidence type="ECO:0000313" key="3">
    <source>
        <dbReference type="Proteomes" id="UP000594638"/>
    </source>
</evidence>
<keyword evidence="3" id="KW-1185">Reference proteome</keyword>
<dbReference type="Proteomes" id="UP000594638">
    <property type="component" value="Unassembled WGS sequence"/>
</dbReference>
<sequence>MREKKKPVLKHNPFFHTFSSFIGIIPSIALSLLSPSTKTESTPLRDPNRRKVRLPFDIRIVEPPAINDRHGSLHRGRRPS</sequence>
<accession>A0A8S0R0W0</accession>
<name>A0A8S0R0W0_OLEEU</name>
<organism evidence="2 3">
    <name type="scientific">Olea europaea subsp. europaea</name>
    <dbReference type="NCBI Taxonomy" id="158383"/>
    <lineage>
        <taxon>Eukaryota</taxon>
        <taxon>Viridiplantae</taxon>
        <taxon>Streptophyta</taxon>
        <taxon>Embryophyta</taxon>
        <taxon>Tracheophyta</taxon>
        <taxon>Spermatophyta</taxon>
        <taxon>Magnoliopsida</taxon>
        <taxon>eudicotyledons</taxon>
        <taxon>Gunneridae</taxon>
        <taxon>Pentapetalae</taxon>
        <taxon>asterids</taxon>
        <taxon>lamiids</taxon>
        <taxon>Lamiales</taxon>
        <taxon>Oleaceae</taxon>
        <taxon>Oleeae</taxon>
        <taxon>Olea</taxon>
    </lineage>
</organism>
<keyword evidence="1" id="KW-0472">Membrane</keyword>
<evidence type="ECO:0000256" key="1">
    <source>
        <dbReference type="SAM" id="Phobius"/>
    </source>
</evidence>
<comment type="caution">
    <text evidence="2">The sequence shown here is derived from an EMBL/GenBank/DDBJ whole genome shotgun (WGS) entry which is preliminary data.</text>
</comment>
<dbReference type="AlphaFoldDB" id="A0A8S0R0W0"/>
<keyword evidence="1" id="KW-0812">Transmembrane</keyword>
<evidence type="ECO:0000313" key="2">
    <source>
        <dbReference type="EMBL" id="CAA2972643.1"/>
    </source>
</evidence>